<keyword evidence="6" id="KW-1185">Reference proteome</keyword>
<dbReference type="RefSeq" id="WP_133538742.1">
    <property type="nucleotide sequence ID" value="NZ_SNXI01000002.1"/>
</dbReference>
<dbReference type="InterPro" id="IPR036397">
    <property type="entry name" value="RNaseH_sf"/>
</dbReference>
<dbReference type="SUPFAM" id="SSF53098">
    <property type="entry name" value="Ribonuclease H-like"/>
    <property type="match status" value="1"/>
</dbReference>
<evidence type="ECO:0000259" key="4">
    <source>
        <dbReference type="SMART" id="SM00479"/>
    </source>
</evidence>
<evidence type="ECO:0000313" key="5">
    <source>
        <dbReference type="EMBL" id="TDP40282.1"/>
    </source>
</evidence>
<keyword evidence="2" id="KW-0378">Hydrolase</keyword>
<comment type="caution">
    <text evidence="5">The sequence shown here is derived from an EMBL/GenBank/DDBJ whole genome shotgun (WGS) entry which is preliminary data.</text>
</comment>
<organism evidence="5 6">
    <name type="scientific">Idiomarina aquatica</name>
    <dbReference type="NCBI Taxonomy" id="1327752"/>
    <lineage>
        <taxon>Bacteria</taxon>
        <taxon>Pseudomonadati</taxon>
        <taxon>Pseudomonadota</taxon>
        <taxon>Gammaproteobacteria</taxon>
        <taxon>Alteromonadales</taxon>
        <taxon>Idiomarinaceae</taxon>
        <taxon>Idiomarina</taxon>
    </lineage>
</organism>
<dbReference type="InterPro" id="IPR013520">
    <property type="entry name" value="Ribonucl_H"/>
</dbReference>
<dbReference type="GO" id="GO:0003676">
    <property type="term" value="F:nucleic acid binding"/>
    <property type="evidence" value="ECO:0007669"/>
    <property type="project" value="InterPro"/>
</dbReference>
<dbReference type="AlphaFoldDB" id="A0A4R6PNX1"/>
<feature type="domain" description="Exonuclease" evidence="4">
    <location>
        <begin position="26"/>
        <end position="202"/>
    </location>
</feature>
<accession>A0A4R6PNX1</accession>
<dbReference type="GO" id="GO:0005829">
    <property type="term" value="C:cytosol"/>
    <property type="evidence" value="ECO:0007669"/>
    <property type="project" value="TreeGrafter"/>
</dbReference>
<dbReference type="OrthoDB" id="5497329at2"/>
<dbReference type="Gene3D" id="3.30.420.10">
    <property type="entry name" value="Ribonuclease H-like superfamily/Ribonuclease H"/>
    <property type="match status" value="1"/>
</dbReference>
<dbReference type="CDD" id="cd06127">
    <property type="entry name" value="DEDDh"/>
    <property type="match status" value="1"/>
</dbReference>
<dbReference type="Pfam" id="PF00929">
    <property type="entry name" value="RNase_T"/>
    <property type="match status" value="1"/>
</dbReference>
<reference evidence="5 6" key="1">
    <citation type="submission" date="2019-03" db="EMBL/GenBank/DDBJ databases">
        <title>Freshwater and sediment microbial communities from various areas in North America, analyzing microbe dynamics in response to fracking.</title>
        <authorList>
            <person name="Lamendella R."/>
        </authorList>
    </citation>
    <scope>NUCLEOTIDE SEQUENCE [LARGE SCALE GENOMIC DNA]</scope>
    <source>
        <strain evidence="5 6">18_TX</strain>
    </source>
</reference>
<gene>
    <name evidence="5" type="ORF">DEU29_102182</name>
</gene>
<name>A0A4R6PNX1_9GAMM</name>
<keyword evidence="1" id="KW-0540">Nuclease</keyword>
<sequence>MGKLLGALADWYQRRQQLQKPWTQQRYVALDIETTGLDPNKHQVLSIAWMSINPPVMHTGSAQYHVFSHGQELELGQSPTIHGLTQQDFLHSSDPRQTYAMLSRALQGAVLVCHHKGMDWRFLKHIEKEFLINFRPLGIFDTLAFEKNIMFKNPDSPPKKGQLTLSACRARRGLPNYTSHHAFTDTHACAELFLAQAFKYAGHSTKTIHLLKQCKHLI</sequence>
<protein>
    <submittedName>
        <fullName evidence="5">DNA polymerase-3 subunit epsilon</fullName>
    </submittedName>
</protein>
<dbReference type="SMART" id="SM00479">
    <property type="entry name" value="EXOIII"/>
    <property type="match status" value="1"/>
</dbReference>
<dbReference type="GO" id="GO:0006259">
    <property type="term" value="P:DNA metabolic process"/>
    <property type="evidence" value="ECO:0007669"/>
    <property type="project" value="UniProtKB-ARBA"/>
</dbReference>
<dbReference type="PANTHER" id="PTHR30231">
    <property type="entry name" value="DNA POLYMERASE III SUBUNIT EPSILON"/>
    <property type="match status" value="1"/>
</dbReference>
<evidence type="ECO:0000256" key="1">
    <source>
        <dbReference type="ARBA" id="ARBA00022722"/>
    </source>
</evidence>
<evidence type="ECO:0000256" key="2">
    <source>
        <dbReference type="ARBA" id="ARBA00022801"/>
    </source>
</evidence>
<keyword evidence="3" id="KW-0269">Exonuclease</keyword>
<proteinExistence type="predicted"/>
<dbReference type="EMBL" id="SNXI01000002">
    <property type="protein sequence ID" value="TDP40282.1"/>
    <property type="molecule type" value="Genomic_DNA"/>
</dbReference>
<dbReference type="Proteomes" id="UP000295531">
    <property type="component" value="Unassembled WGS sequence"/>
</dbReference>
<evidence type="ECO:0000313" key="6">
    <source>
        <dbReference type="Proteomes" id="UP000295531"/>
    </source>
</evidence>
<dbReference type="InterPro" id="IPR012337">
    <property type="entry name" value="RNaseH-like_sf"/>
</dbReference>
<dbReference type="GO" id="GO:0008408">
    <property type="term" value="F:3'-5' exonuclease activity"/>
    <property type="evidence" value="ECO:0007669"/>
    <property type="project" value="TreeGrafter"/>
</dbReference>
<evidence type="ECO:0000256" key="3">
    <source>
        <dbReference type="ARBA" id="ARBA00022839"/>
    </source>
</evidence>
<dbReference type="PANTHER" id="PTHR30231:SF4">
    <property type="entry name" value="PROTEIN NEN2"/>
    <property type="match status" value="1"/>
</dbReference>